<evidence type="ECO:0000256" key="11">
    <source>
        <dbReference type="ARBA" id="ARBA00023161"/>
    </source>
</evidence>
<dbReference type="InterPro" id="IPR006935">
    <property type="entry name" value="Helicase/UvrB_N"/>
</dbReference>
<comment type="similarity">
    <text evidence="2">Belongs to the DNA2/NAM7 helicase family.</text>
</comment>
<dbReference type="InterPro" id="IPR040812">
    <property type="entry name" value="UPF1_1B_dom"/>
</dbReference>
<dbReference type="AlphaFoldDB" id="A0A2S5B0G5"/>
<proteinExistence type="inferred from homology"/>
<name>A0A2S5B0G5_9BASI</name>
<keyword evidence="8" id="KW-0347">Helicase</keyword>
<dbReference type="InterPro" id="IPR045055">
    <property type="entry name" value="DNA2/NAM7-like"/>
</dbReference>
<evidence type="ECO:0000313" key="19">
    <source>
        <dbReference type="Proteomes" id="UP000237144"/>
    </source>
</evidence>
<dbReference type="PROSITE" id="PS51997">
    <property type="entry name" value="UPF1_CH_RICH"/>
    <property type="match status" value="1"/>
</dbReference>
<dbReference type="CDD" id="cd21407">
    <property type="entry name" value="1B_UPF1-like"/>
    <property type="match status" value="1"/>
</dbReference>
<keyword evidence="6 15" id="KW-0863">Zinc-finger</keyword>
<dbReference type="SUPFAM" id="SSF52540">
    <property type="entry name" value="P-loop containing nucleoside triphosphate hydrolases"/>
    <property type="match status" value="1"/>
</dbReference>
<comment type="caution">
    <text evidence="18">The sequence shown here is derived from an EMBL/GenBank/DDBJ whole genome shotgun (WGS) entry which is preliminary data.</text>
</comment>
<evidence type="ECO:0000256" key="2">
    <source>
        <dbReference type="ARBA" id="ARBA00007913"/>
    </source>
</evidence>
<dbReference type="InterPro" id="IPR047187">
    <property type="entry name" value="SF1_C_Upf1"/>
</dbReference>
<evidence type="ECO:0000256" key="9">
    <source>
        <dbReference type="ARBA" id="ARBA00022833"/>
    </source>
</evidence>
<protein>
    <recommendedName>
        <fullName evidence="17">Upf1 domain-containing protein</fullName>
    </recommendedName>
</protein>
<dbReference type="Proteomes" id="UP000237144">
    <property type="component" value="Unassembled WGS sequence"/>
</dbReference>
<dbReference type="Pfam" id="PF04851">
    <property type="entry name" value="ResIII"/>
    <property type="match status" value="1"/>
</dbReference>
<evidence type="ECO:0000256" key="1">
    <source>
        <dbReference type="ARBA" id="ARBA00004496"/>
    </source>
</evidence>
<evidence type="ECO:0000256" key="3">
    <source>
        <dbReference type="ARBA" id="ARBA00022490"/>
    </source>
</evidence>
<dbReference type="PANTHER" id="PTHR10887">
    <property type="entry name" value="DNA2/NAM7 HELICASE FAMILY"/>
    <property type="match status" value="1"/>
</dbReference>
<evidence type="ECO:0000313" key="18">
    <source>
        <dbReference type="EMBL" id="POY70161.1"/>
    </source>
</evidence>
<dbReference type="Pfam" id="PF18141">
    <property type="entry name" value="UPF1_1B_dom"/>
    <property type="match status" value="1"/>
</dbReference>
<dbReference type="OrthoDB" id="6513042at2759"/>
<reference evidence="18 19" key="1">
    <citation type="journal article" date="2018" name="Front. Microbiol.">
        <title>Prospects for Fungal Bioremediation of Acidic Radioactive Waste Sites: Characterization and Genome Sequence of Rhodotorula taiwanensis MD1149.</title>
        <authorList>
            <person name="Tkavc R."/>
            <person name="Matrosova V.Y."/>
            <person name="Grichenko O.E."/>
            <person name="Gostincar C."/>
            <person name="Volpe R.P."/>
            <person name="Klimenkova P."/>
            <person name="Gaidamakova E.K."/>
            <person name="Zhou C.E."/>
            <person name="Stewart B.J."/>
            <person name="Lyman M.G."/>
            <person name="Malfatti S.A."/>
            <person name="Rubinfeld B."/>
            <person name="Courtot M."/>
            <person name="Singh J."/>
            <person name="Dalgard C.L."/>
            <person name="Hamilton T."/>
            <person name="Frey K.G."/>
            <person name="Gunde-Cimerman N."/>
            <person name="Dugan L."/>
            <person name="Daly M.J."/>
        </authorList>
    </citation>
    <scope>NUCLEOTIDE SEQUENCE [LARGE SCALE GENOMIC DNA]</scope>
    <source>
        <strain evidence="18 19">MD1149</strain>
    </source>
</reference>
<keyword evidence="3" id="KW-0963">Cytoplasm</keyword>
<dbReference type="GO" id="GO:0016787">
    <property type="term" value="F:hydrolase activity"/>
    <property type="evidence" value="ECO:0007669"/>
    <property type="project" value="UniProtKB-KW"/>
</dbReference>
<dbReference type="GO" id="GO:0003723">
    <property type="term" value="F:RNA binding"/>
    <property type="evidence" value="ECO:0007669"/>
    <property type="project" value="InterPro"/>
</dbReference>
<dbReference type="STRING" id="741276.A0A2S5B0G5"/>
<dbReference type="GO" id="GO:0003724">
    <property type="term" value="F:RNA helicase activity"/>
    <property type="evidence" value="ECO:0007669"/>
    <property type="project" value="UniProtKB-EC"/>
</dbReference>
<evidence type="ECO:0000256" key="14">
    <source>
        <dbReference type="ARBA" id="ARBA00055561"/>
    </source>
</evidence>
<feature type="region of interest" description="Disordered" evidence="16">
    <location>
        <begin position="26"/>
        <end position="48"/>
    </location>
</feature>
<dbReference type="Pfam" id="PF13087">
    <property type="entry name" value="AAA_12"/>
    <property type="match status" value="1"/>
</dbReference>
<accession>A0A2S5B0G5</accession>
<dbReference type="PANTHER" id="PTHR10887:SF364">
    <property type="entry name" value="REGULATOR OF NONSENSE TRANSCRIPTS 1"/>
    <property type="match status" value="1"/>
</dbReference>
<keyword evidence="9 15" id="KW-0862">Zinc</keyword>
<dbReference type="GO" id="GO:0003677">
    <property type="term" value="F:DNA binding"/>
    <property type="evidence" value="ECO:0007669"/>
    <property type="project" value="InterPro"/>
</dbReference>
<dbReference type="CDD" id="cd21400">
    <property type="entry name" value="ZBD_UPF1-like"/>
    <property type="match status" value="1"/>
</dbReference>
<dbReference type="CDD" id="cd18808">
    <property type="entry name" value="SF1_C_Upf1"/>
    <property type="match status" value="1"/>
</dbReference>
<comment type="subcellular location">
    <subcellularLocation>
        <location evidence="1">Cytoplasm</location>
    </subcellularLocation>
</comment>
<comment type="catalytic activity">
    <reaction evidence="12">
        <text>ATP + H2O = ADP + phosphate + H(+)</text>
        <dbReference type="Rhea" id="RHEA:13065"/>
        <dbReference type="ChEBI" id="CHEBI:15377"/>
        <dbReference type="ChEBI" id="CHEBI:15378"/>
        <dbReference type="ChEBI" id="CHEBI:30616"/>
        <dbReference type="ChEBI" id="CHEBI:43474"/>
        <dbReference type="ChEBI" id="CHEBI:456216"/>
        <dbReference type="EC" id="3.6.4.12"/>
    </reaction>
    <physiologicalReaction direction="left-to-right" evidence="12">
        <dbReference type="Rhea" id="RHEA:13066"/>
    </physiologicalReaction>
</comment>
<dbReference type="InterPro" id="IPR003593">
    <property type="entry name" value="AAA+_ATPase"/>
</dbReference>
<dbReference type="Gene3D" id="2.40.30.230">
    <property type="match status" value="1"/>
</dbReference>
<evidence type="ECO:0000256" key="8">
    <source>
        <dbReference type="ARBA" id="ARBA00022806"/>
    </source>
</evidence>
<evidence type="ECO:0000259" key="17">
    <source>
        <dbReference type="PROSITE" id="PS51997"/>
    </source>
</evidence>
<feature type="domain" description="Upf1" evidence="17">
    <location>
        <begin position="112"/>
        <end position="269"/>
    </location>
</feature>
<dbReference type="FunFam" id="3.40.50.300:FF:000097">
    <property type="entry name" value="Regulator of nonsense transcripts 1"/>
    <property type="match status" value="1"/>
</dbReference>
<feature type="compositionally biased region" description="Low complexity" evidence="16">
    <location>
        <begin position="28"/>
        <end position="37"/>
    </location>
</feature>
<keyword evidence="5" id="KW-0547">Nucleotide-binding</keyword>
<keyword evidence="11" id="KW-0866">Nonsense-mediated mRNA decay</keyword>
<dbReference type="Pfam" id="PF13086">
    <property type="entry name" value="AAA_11"/>
    <property type="match status" value="1"/>
</dbReference>
<dbReference type="SMART" id="SM00382">
    <property type="entry name" value="AAA"/>
    <property type="match status" value="1"/>
</dbReference>
<sequence length="1090" mass="121115">MQGYQQPFSDDFGHLEGASGYSVDLDDSSSLHSSVLPSHEHHHLTAQQTARTDIVDQLEFDNLAVSGFDGQHHANHDDDLHDPLADQEAQAEANVANLYEDDFDGMLDDLNREELPPHACSYCGIHNPACVVKCLICNKWFCNSRGSTSGSHIVNHLVRAKHKEVTLHADSPLGETTPECYSCGAKNVFILGFIPAKSDTVVVLLCRQPCAAMQSSKDIVWDTTQWSPLIEDRSFLSWLVKVPSEQEQLRARQITFHQINKLEELWRDNANATLEDLEKPGVDDEPQPILLRYEDAYQYQNIFGPLVKIEADYDKRLKESQTQEGLVVRWDMGLNQKRIAWFNLPKLESGEVRLAVGDELRLRYHGELHKAWDALGHVVKVPNNVSDEIALELKRSDNVPVDCTHNFSADFVWKSTSFDRMQQAMRTFAVDEQSVSGYIYHKLMGHDADPPQVLRAQMPKRVSAPNLPDLNHSQIYAVKSVLQKPLSLIQGPPGTGKTVTSASIVYHLSKMNPGQVLVSAPSNVAVDQLTEKIHQTGLKVVRVTAKSREALESSVSFLTLHAQVANSDTHPELQKLIQLKQEQGELSSSDERKFRALTRMVEKEILTNADVICATCVGCGDPRLKNLKFRTVLIDEATQATEPECMIPLTFGVKQLVMVGDHSQLGPTIMNKKAARAGLNQSLFERLILLGNRPIRLQVQYRMHPCLSEFPSNMFYEGTLQNGVTAPERLRKNVDFPWPQPTMPMYFHQNLGQEEISSSGTSFLNRTEASNVEKIVTRFFKAGVMPSQIGIITPYEGQRSYIVSYMQANGSLKKELYKEIEVASVDAFQGREKDYIIMSCVRSNEHQGIGFLNDPRRLNVALTRAKYGLVILGNPKVLSKHALWHYLLTHYKEKKTLVEGPLNNLQPSMIQFSKPRRPFDRNANTNRFQHDARDVFSSGLNGASAAGLPSRFDSNFYRTHDAISSIPSDAQSVRSQATYSSGLPTFSQAGSAYPSSMKRGGPASTYASSTFSQDLLSSADGASVRGDDAGSIANGGLPGSGMSSAASSVGYSQADRLSLSDAVSDYKSQAGWTNDDDARTTYTLSNVTDY</sequence>
<dbReference type="GO" id="GO:0005737">
    <property type="term" value="C:cytoplasm"/>
    <property type="evidence" value="ECO:0007669"/>
    <property type="project" value="UniProtKB-SubCell"/>
</dbReference>
<dbReference type="GO" id="GO:0003678">
    <property type="term" value="F:DNA helicase activity"/>
    <property type="evidence" value="ECO:0007669"/>
    <property type="project" value="UniProtKB-EC"/>
</dbReference>
<comment type="catalytic activity">
    <reaction evidence="13">
        <text>ATP + H2O = ADP + phosphate + H(+)</text>
        <dbReference type="Rhea" id="RHEA:13065"/>
        <dbReference type="ChEBI" id="CHEBI:15377"/>
        <dbReference type="ChEBI" id="CHEBI:15378"/>
        <dbReference type="ChEBI" id="CHEBI:30616"/>
        <dbReference type="ChEBI" id="CHEBI:43474"/>
        <dbReference type="ChEBI" id="CHEBI:456216"/>
        <dbReference type="EC" id="3.6.4.13"/>
    </reaction>
    <physiologicalReaction direction="left-to-right" evidence="13">
        <dbReference type="Rhea" id="RHEA:13066"/>
    </physiologicalReaction>
</comment>
<dbReference type="InterPro" id="IPR041677">
    <property type="entry name" value="DNA2/NAM7_AAA_11"/>
</dbReference>
<evidence type="ECO:0000256" key="16">
    <source>
        <dbReference type="SAM" id="MobiDB-lite"/>
    </source>
</evidence>
<keyword evidence="7" id="KW-0378">Hydrolase</keyword>
<dbReference type="Gene3D" id="6.10.140.1240">
    <property type="match status" value="1"/>
</dbReference>
<dbReference type="InterPro" id="IPR018999">
    <property type="entry name" value="UPF1_CH/ZBD"/>
</dbReference>
<feature type="region of interest" description="CC/SHH/C" evidence="15">
    <location>
        <begin position="134"/>
        <end position="162"/>
    </location>
</feature>
<dbReference type="InterPro" id="IPR027417">
    <property type="entry name" value="P-loop_NTPase"/>
</dbReference>
<evidence type="ECO:0000256" key="4">
    <source>
        <dbReference type="ARBA" id="ARBA00022723"/>
    </source>
</evidence>
<comment type="function">
    <text evidence="14">RNA-dependent helicase required for nonsense-mediated decay (NMD) of aberrant mRNAs containing premature stop codons and modulates the expression level of normal mRNAs. Also capable of unwinding double-stranded DNA and translocating on single-stranded DNA.</text>
</comment>
<evidence type="ECO:0000256" key="13">
    <source>
        <dbReference type="ARBA" id="ARBA00049390"/>
    </source>
</evidence>
<dbReference type="GO" id="GO:0008270">
    <property type="term" value="F:zinc ion binding"/>
    <property type="evidence" value="ECO:0007669"/>
    <property type="project" value="UniProtKB-UniRule"/>
</dbReference>
<dbReference type="GO" id="GO:0005524">
    <property type="term" value="F:ATP binding"/>
    <property type="evidence" value="ECO:0007669"/>
    <property type="project" value="UniProtKB-KW"/>
</dbReference>
<feature type="region of interest" description="C4" evidence="15">
    <location>
        <begin position="180"/>
        <end position="210"/>
    </location>
</feature>
<dbReference type="Gene3D" id="3.40.50.300">
    <property type="entry name" value="P-loop containing nucleotide triphosphate hydrolases"/>
    <property type="match status" value="2"/>
</dbReference>
<evidence type="ECO:0000256" key="6">
    <source>
        <dbReference type="ARBA" id="ARBA00022771"/>
    </source>
</evidence>
<feature type="region of interest" description="C3H" evidence="15">
    <location>
        <begin position="120"/>
        <end position="152"/>
    </location>
</feature>
<dbReference type="EMBL" id="PJQD01000140">
    <property type="protein sequence ID" value="POY70161.1"/>
    <property type="molecule type" value="Genomic_DNA"/>
</dbReference>
<evidence type="ECO:0000256" key="7">
    <source>
        <dbReference type="ARBA" id="ARBA00022801"/>
    </source>
</evidence>
<dbReference type="Pfam" id="PF09416">
    <property type="entry name" value="UPF1_Zn_bind"/>
    <property type="match status" value="1"/>
</dbReference>
<keyword evidence="10" id="KW-0067">ATP-binding</keyword>
<keyword evidence="19" id="KW-1185">Reference proteome</keyword>
<evidence type="ECO:0000256" key="10">
    <source>
        <dbReference type="ARBA" id="ARBA00022840"/>
    </source>
</evidence>
<organism evidence="18 19">
    <name type="scientific">Rhodotorula taiwanensis</name>
    <dbReference type="NCBI Taxonomy" id="741276"/>
    <lineage>
        <taxon>Eukaryota</taxon>
        <taxon>Fungi</taxon>
        <taxon>Dikarya</taxon>
        <taxon>Basidiomycota</taxon>
        <taxon>Pucciniomycotina</taxon>
        <taxon>Microbotryomycetes</taxon>
        <taxon>Sporidiobolales</taxon>
        <taxon>Sporidiobolaceae</taxon>
        <taxon>Rhodotorula</taxon>
    </lineage>
</organism>
<dbReference type="GO" id="GO:0000184">
    <property type="term" value="P:nuclear-transcribed mRNA catabolic process, nonsense-mediated decay"/>
    <property type="evidence" value="ECO:0007669"/>
    <property type="project" value="UniProtKB-KW"/>
</dbReference>
<evidence type="ECO:0000256" key="5">
    <source>
        <dbReference type="ARBA" id="ARBA00022741"/>
    </source>
</evidence>
<evidence type="ECO:0000256" key="15">
    <source>
        <dbReference type="PROSITE-ProRule" id="PRU01341"/>
    </source>
</evidence>
<evidence type="ECO:0000256" key="12">
    <source>
        <dbReference type="ARBA" id="ARBA00048432"/>
    </source>
</evidence>
<dbReference type="CDD" id="cd18039">
    <property type="entry name" value="DEXXQc_UPF1"/>
    <property type="match status" value="1"/>
</dbReference>
<gene>
    <name evidence="18" type="ORF">BMF94_6744</name>
</gene>
<keyword evidence="4 15" id="KW-0479">Metal-binding</keyword>
<dbReference type="InterPro" id="IPR041679">
    <property type="entry name" value="DNA2/NAM7-like_C"/>
</dbReference>